<keyword evidence="5" id="KW-0862">Zinc</keyword>
<keyword evidence="4" id="KW-0378">Hydrolase</keyword>
<comment type="caution">
    <text evidence="7">The sequence shown here is derived from an EMBL/GenBank/DDBJ whole genome shotgun (WGS) entry which is preliminary data.</text>
</comment>
<dbReference type="SUPFAM" id="SSF55031">
    <property type="entry name" value="Bacterial exopeptidase dimerisation domain"/>
    <property type="match status" value="1"/>
</dbReference>
<proteinExistence type="inferred from homology"/>
<name>A0ABP7MH44_9GAMM</name>
<dbReference type="PANTHER" id="PTHR45962:SF1">
    <property type="entry name" value="N-FATTY-ACYL-AMINO ACID SYNTHASE_HYDROLASE PM20D1"/>
    <property type="match status" value="1"/>
</dbReference>
<accession>A0ABP7MH44</accession>
<dbReference type="InterPro" id="IPR001261">
    <property type="entry name" value="ArgE/DapE_CS"/>
</dbReference>
<evidence type="ECO:0000256" key="3">
    <source>
        <dbReference type="ARBA" id="ARBA00022723"/>
    </source>
</evidence>
<dbReference type="Gene3D" id="1.10.150.900">
    <property type="match status" value="1"/>
</dbReference>
<dbReference type="InterPro" id="IPR047177">
    <property type="entry name" value="Pept_M20A"/>
</dbReference>
<dbReference type="Pfam" id="PF01546">
    <property type="entry name" value="Peptidase_M20"/>
    <property type="match status" value="1"/>
</dbReference>
<protein>
    <submittedName>
        <fullName evidence="7">M20 family peptidase</fullName>
    </submittedName>
</protein>
<organism evidence="7 8">
    <name type="scientific">Litoribacillus peritrichatus</name>
    <dbReference type="NCBI Taxonomy" id="718191"/>
    <lineage>
        <taxon>Bacteria</taxon>
        <taxon>Pseudomonadati</taxon>
        <taxon>Pseudomonadota</taxon>
        <taxon>Gammaproteobacteria</taxon>
        <taxon>Oceanospirillales</taxon>
        <taxon>Oceanospirillaceae</taxon>
        <taxon>Litoribacillus</taxon>
    </lineage>
</organism>
<sequence>MKWAGSNSKLNPVLFLAHTDVVPAQANNTQKWVYPPFSGTIAKGYIWGRGSLDNKVGVLGQLEAINQLLAQKFQPERTLYFAFGHDEESGGKLGAMAIANHFRKQNIRFEFLVDEGMMITKNLVPNIPHRVALIGPGEKGYLSLKLSVDSQGGHSSKPPMLTASGRIARAVDKVQSEPFKINLKYSAEFIRHLGDDAPMLQRMVMANPWLFQPVASSLVPQVPELLATLRTTTAPTILKGSTKDNVLATEASAVINFRILPSDSIDFVINETRRKINDPEVTIQVYGTPSEPSKISSTQASGFQIIRQSILEVINEEPITIAPMLVIAATDARHYQNLTEQSYRFSPYTITPETKDGFHGINERISVESYIEAVHIYQQLIINSSLPF</sequence>
<dbReference type="Proteomes" id="UP001501565">
    <property type="component" value="Unassembled WGS sequence"/>
</dbReference>
<dbReference type="Gene3D" id="3.40.630.10">
    <property type="entry name" value="Zn peptidases"/>
    <property type="match status" value="1"/>
</dbReference>
<dbReference type="SUPFAM" id="SSF53187">
    <property type="entry name" value="Zn-dependent exopeptidases"/>
    <property type="match status" value="1"/>
</dbReference>
<evidence type="ECO:0000259" key="6">
    <source>
        <dbReference type="Pfam" id="PF07687"/>
    </source>
</evidence>
<dbReference type="InterPro" id="IPR002933">
    <property type="entry name" value="Peptidase_M20"/>
</dbReference>
<keyword evidence="8" id="KW-1185">Reference proteome</keyword>
<evidence type="ECO:0000256" key="4">
    <source>
        <dbReference type="ARBA" id="ARBA00022801"/>
    </source>
</evidence>
<evidence type="ECO:0000313" key="7">
    <source>
        <dbReference type="EMBL" id="GAA3921042.1"/>
    </source>
</evidence>
<dbReference type="EMBL" id="BAABBN010000004">
    <property type="protein sequence ID" value="GAA3921042.1"/>
    <property type="molecule type" value="Genomic_DNA"/>
</dbReference>
<dbReference type="Pfam" id="PF07687">
    <property type="entry name" value="M20_dimer"/>
    <property type="match status" value="1"/>
</dbReference>
<evidence type="ECO:0000256" key="5">
    <source>
        <dbReference type="ARBA" id="ARBA00022833"/>
    </source>
</evidence>
<reference evidence="8" key="1">
    <citation type="journal article" date="2019" name="Int. J. Syst. Evol. Microbiol.">
        <title>The Global Catalogue of Microorganisms (GCM) 10K type strain sequencing project: providing services to taxonomists for standard genome sequencing and annotation.</title>
        <authorList>
            <consortium name="The Broad Institute Genomics Platform"/>
            <consortium name="The Broad Institute Genome Sequencing Center for Infectious Disease"/>
            <person name="Wu L."/>
            <person name="Ma J."/>
        </authorList>
    </citation>
    <scope>NUCLEOTIDE SEQUENCE [LARGE SCALE GENOMIC DNA]</scope>
    <source>
        <strain evidence="8">JCM 17551</strain>
    </source>
</reference>
<dbReference type="InterPro" id="IPR036264">
    <property type="entry name" value="Bact_exopeptidase_dim_dom"/>
</dbReference>
<keyword evidence="3" id="KW-0479">Metal-binding</keyword>
<dbReference type="Gene3D" id="3.30.70.360">
    <property type="match status" value="1"/>
</dbReference>
<feature type="domain" description="Peptidase M20 dimerisation" evidence="6">
    <location>
        <begin position="137"/>
        <end position="279"/>
    </location>
</feature>
<dbReference type="PIRSF" id="PIRSF036696">
    <property type="entry name" value="ACY-1"/>
    <property type="match status" value="1"/>
</dbReference>
<evidence type="ECO:0000313" key="8">
    <source>
        <dbReference type="Proteomes" id="UP001501565"/>
    </source>
</evidence>
<keyword evidence="2" id="KW-0645">Protease</keyword>
<comment type="similarity">
    <text evidence="1">Belongs to the peptidase M20A family.</text>
</comment>
<dbReference type="RefSeq" id="WP_344797278.1">
    <property type="nucleotide sequence ID" value="NZ_BAABBN010000004.1"/>
</dbReference>
<dbReference type="PANTHER" id="PTHR45962">
    <property type="entry name" value="N-FATTY-ACYL-AMINO ACID SYNTHASE/HYDROLASE PM20D1"/>
    <property type="match status" value="1"/>
</dbReference>
<dbReference type="InterPro" id="IPR011650">
    <property type="entry name" value="Peptidase_M20_dimer"/>
</dbReference>
<evidence type="ECO:0000256" key="2">
    <source>
        <dbReference type="ARBA" id="ARBA00022670"/>
    </source>
</evidence>
<gene>
    <name evidence="7" type="ORF">GCM10022277_16010</name>
</gene>
<evidence type="ECO:0000256" key="1">
    <source>
        <dbReference type="ARBA" id="ARBA00006247"/>
    </source>
</evidence>
<dbReference type="PROSITE" id="PS00758">
    <property type="entry name" value="ARGE_DAPE_CPG2_1"/>
    <property type="match status" value="1"/>
</dbReference>